<protein>
    <submittedName>
        <fullName evidence="1">Uncharacterized protein</fullName>
    </submittedName>
</protein>
<dbReference type="Proteomes" id="UP000198749">
    <property type="component" value="Unassembled WGS sequence"/>
</dbReference>
<accession>A0A1H9GIR9</accession>
<evidence type="ECO:0000313" key="2">
    <source>
        <dbReference type="Proteomes" id="UP000198749"/>
    </source>
</evidence>
<evidence type="ECO:0000313" key="1">
    <source>
        <dbReference type="EMBL" id="SEQ49990.1"/>
    </source>
</evidence>
<dbReference type="AlphaFoldDB" id="A0A1H9GIR9"/>
<reference evidence="2" key="1">
    <citation type="submission" date="2016-10" db="EMBL/GenBank/DDBJ databases">
        <authorList>
            <person name="Varghese N."/>
            <person name="Submissions S."/>
        </authorList>
    </citation>
    <scope>NUCLEOTIDE SEQUENCE [LARGE SCALE GENOMIC DNA]</scope>
    <source>
        <strain evidence="2">DSM 18887</strain>
    </source>
</reference>
<name>A0A1H9GIR9_9GAMM</name>
<dbReference type="EMBL" id="FOGB01000004">
    <property type="protein sequence ID" value="SEQ49990.1"/>
    <property type="molecule type" value="Genomic_DNA"/>
</dbReference>
<gene>
    <name evidence="1" type="ORF">SAMN03080615_01706</name>
</gene>
<organism evidence="1 2">
    <name type="scientific">Amphritea atlantica</name>
    <dbReference type="NCBI Taxonomy" id="355243"/>
    <lineage>
        <taxon>Bacteria</taxon>
        <taxon>Pseudomonadati</taxon>
        <taxon>Pseudomonadota</taxon>
        <taxon>Gammaproteobacteria</taxon>
        <taxon>Oceanospirillales</taxon>
        <taxon>Oceanospirillaceae</taxon>
        <taxon>Amphritea</taxon>
    </lineage>
</organism>
<keyword evidence="2" id="KW-1185">Reference proteome</keyword>
<proteinExistence type="predicted"/>
<dbReference type="STRING" id="355243.SAMN03080615_01706"/>
<sequence length="49" mass="5962">MLFFKLVRRVILRLVRMGRNFLVKLSIEERIQIMMLLRKIIDLVMACLK</sequence>